<evidence type="ECO:0000313" key="1">
    <source>
        <dbReference type="EMBL" id="KAG6577525.1"/>
    </source>
</evidence>
<organism evidence="1 2">
    <name type="scientific">Cucurbita argyrosperma subsp. sororia</name>
    <dbReference type="NCBI Taxonomy" id="37648"/>
    <lineage>
        <taxon>Eukaryota</taxon>
        <taxon>Viridiplantae</taxon>
        <taxon>Streptophyta</taxon>
        <taxon>Embryophyta</taxon>
        <taxon>Tracheophyta</taxon>
        <taxon>Spermatophyta</taxon>
        <taxon>Magnoliopsida</taxon>
        <taxon>eudicotyledons</taxon>
        <taxon>Gunneridae</taxon>
        <taxon>Pentapetalae</taxon>
        <taxon>rosids</taxon>
        <taxon>fabids</taxon>
        <taxon>Cucurbitales</taxon>
        <taxon>Cucurbitaceae</taxon>
        <taxon>Cucurbiteae</taxon>
        <taxon>Cucurbita</taxon>
    </lineage>
</organism>
<gene>
    <name evidence="1" type="ORF">SDJN03_25099</name>
</gene>
<reference evidence="1 2" key="1">
    <citation type="journal article" date="2021" name="Hortic Res">
        <title>The domestication of Cucurbita argyrosperma as revealed by the genome of its wild relative.</title>
        <authorList>
            <person name="Barrera-Redondo J."/>
            <person name="Sanchez-de la Vega G."/>
            <person name="Aguirre-Liguori J.A."/>
            <person name="Castellanos-Morales G."/>
            <person name="Gutierrez-Guerrero Y.T."/>
            <person name="Aguirre-Dugua X."/>
            <person name="Aguirre-Planter E."/>
            <person name="Tenaillon M.I."/>
            <person name="Lira-Saade R."/>
            <person name="Eguiarte L.E."/>
        </authorList>
    </citation>
    <scope>NUCLEOTIDE SEQUENCE [LARGE SCALE GENOMIC DNA]</scope>
    <source>
        <strain evidence="1">JBR-2021</strain>
    </source>
</reference>
<accession>A0AAV6M9N1</accession>
<keyword evidence="2" id="KW-1185">Reference proteome</keyword>
<dbReference type="EMBL" id="JAGKQH010000016">
    <property type="protein sequence ID" value="KAG6577525.1"/>
    <property type="molecule type" value="Genomic_DNA"/>
</dbReference>
<sequence>MSPSFINSLFCTSSHPSLGVVGSDGEQRSADERADCWKANSGGAGWSRCRSRRLILSHGGGDGCGSEEDGAGDLLHFHCDFEICFLFSVMDLCGGIR</sequence>
<comment type="caution">
    <text evidence="1">The sequence shown here is derived from an EMBL/GenBank/DDBJ whole genome shotgun (WGS) entry which is preliminary data.</text>
</comment>
<name>A0AAV6M9N1_9ROSI</name>
<evidence type="ECO:0000313" key="2">
    <source>
        <dbReference type="Proteomes" id="UP000685013"/>
    </source>
</evidence>
<proteinExistence type="predicted"/>
<dbReference type="Proteomes" id="UP000685013">
    <property type="component" value="Chromosome 16"/>
</dbReference>
<protein>
    <submittedName>
        <fullName evidence="1">Uncharacterized protein</fullName>
    </submittedName>
</protein>
<dbReference type="AlphaFoldDB" id="A0AAV6M9N1"/>
<feature type="non-terminal residue" evidence="1">
    <location>
        <position position="1"/>
    </location>
</feature>